<evidence type="ECO:0000313" key="8">
    <source>
        <dbReference type="Proteomes" id="UP000315252"/>
    </source>
</evidence>
<evidence type="ECO:0000256" key="1">
    <source>
        <dbReference type="ARBA" id="ARBA00011063"/>
    </source>
</evidence>
<evidence type="ECO:0000256" key="5">
    <source>
        <dbReference type="PIRSR" id="PIRSR617867-1"/>
    </source>
</evidence>
<dbReference type="AlphaFoldDB" id="A0A545TR61"/>
<comment type="similarity">
    <text evidence="1">Belongs to the low molecular weight phosphotyrosine protein phosphatase family.</text>
</comment>
<feature type="active site" evidence="5">
    <location>
        <position position="20"/>
    </location>
</feature>
<feature type="active site" description="Nucleophile" evidence="5">
    <location>
        <position position="14"/>
    </location>
</feature>
<protein>
    <recommendedName>
        <fullName evidence="2">protein-tyrosine-phosphatase</fullName>
        <ecNumber evidence="2">3.1.3.48</ecNumber>
    </recommendedName>
</protein>
<dbReference type="Pfam" id="PF01451">
    <property type="entry name" value="LMWPc"/>
    <property type="match status" value="1"/>
</dbReference>
<dbReference type="InterPro" id="IPR023485">
    <property type="entry name" value="Ptyr_pPase"/>
</dbReference>
<dbReference type="EC" id="3.1.3.48" evidence="2"/>
<dbReference type="InterPro" id="IPR050438">
    <property type="entry name" value="LMW_PTPase"/>
</dbReference>
<dbReference type="CDD" id="cd16343">
    <property type="entry name" value="LMWPTP"/>
    <property type="match status" value="1"/>
</dbReference>
<dbReference type="InterPro" id="IPR017867">
    <property type="entry name" value="Tyr_phospatase_low_mol_wt"/>
</dbReference>
<evidence type="ECO:0000313" key="7">
    <source>
        <dbReference type="EMBL" id="TQV79704.1"/>
    </source>
</evidence>
<dbReference type="SUPFAM" id="SSF52788">
    <property type="entry name" value="Phosphotyrosine protein phosphatases I"/>
    <property type="match status" value="1"/>
</dbReference>
<feature type="active site" description="Proton donor" evidence="5">
    <location>
        <position position="132"/>
    </location>
</feature>
<evidence type="ECO:0000256" key="4">
    <source>
        <dbReference type="ARBA" id="ARBA00022912"/>
    </source>
</evidence>
<dbReference type="InterPro" id="IPR036196">
    <property type="entry name" value="Ptyr_pPase_sf"/>
</dbReference>
<sequence>MRFPVAALQVLFVCTGNICRSPSAESVLRRGLEAAGLSEQILVDSAGTHAYHTGDSPSKMAQRSGAKRGYDLSGLRAREVTAEDFENFDVISAMDRGHVEFLRQLCPPARTQRIQLFLNHAPQPLQGQDVPDPYGGGAEDYERTLDLIEEGMKGLIEHLQSRL</sequence>
<keyword evidence="3" id="KW-0378">Hydrolase</keyword>
<dbReference type="PANTHER" id="PTHR11717">
    <property type="entry name" value="LOW MOLECULAR WEIGHT PROTEIN TYROSINE PHOSPHATASE"/>
    <property type="match status" value="1"/>
</dbReference>
<dbReference type="OrthoDB" id="9784339at2"/>
<accession>A0A545TR61</accession>
<name>A0A545TR61_9PROT</name>
<dbReference type="EMBL" id="VHSH01000004">
    <property type="protein sequence ID" value="TQV79704.1"/>
    <property type="molecule type" value="Genomic_DNA"/>
</dbReference>
<evidence type="ECO:0000256" key="2">
    <source>
        <dbReference type="ARBA" id="ARBA00013064"/>
    </source>
</evidence>
<dbReference type="SMART" id="SM00226">
    <property type="entry name" value="LMWPc"/>
    <property type="match status" value="1"/>
</dbReference>
<dbReference type="GO" id="GO:0004725">
    <property type="term" value="F:protein tyrosine phosphatase activity"/>
    <property type="evidence" value="ECO:0007669"/>
    <property type="project" value="UniProtKB-EC"/>
</dbReference>
<organism evidence="7 8">
    <name type="scientific">Denitrobaculum tricleocarpae</name>
    <dbReference type="NCBI Taxonomy" id="2591009"/>
    <lineage>
        <taxon>Bacteria</taxon>
        <taxon>Pseudomonadati</taxon>
        <taxon>Pseudomonadota</taxon>
        <taxon>Alphaproteobacteria</taxon>
        <taxon>Rhodospirillales</taxon>
        <taxon>Rhodospirillaceae</taxon>
        <taxon>Denitrobaculum</taxon>
    </lineage>
</organism>
<gene>
    <name evidence="7" type="ORF">FKG95_13420</name>
</gene>
<dbReference type="PANTHER" id="PTHR11717:SF7">
    <property type="entry name" value="LOW MOLECULAR WEIGHT PHOSPHOTYROSINE PROTEIN PHOSPHATASE"/>
    <property type="match status" value="1"/>
</dbReference>
<reference evidence="7 8" key="1">
    <citation type="submission" date="2019-06" db="EMBL/GenBank/DDBJ databases">
        <title>Whole genome sequence for Rhodospirillaceae sp. R148.</title>
        <authorList>
            <person name="Wang G."/>
        </authorList>
    </citation>
    <scope>NUCLEOTIDE SEQUENCE [LARGE SCALE GENOMIC DNA]</scope>
    <source>
        <strain evidence="7 8">R148</strain>
    </source>
</reference>
<keyword evidence="8" id="KW-1185">Reference proteome</keyword>
<dbReference type="PRINTS" id="PR00719">
    <property type="entry name" value="LMWPTPASE"/>
</dbReference>
<feature type="domain" description="Phosphotyrosine protein phosphatase I" evidence="6">
    <location>
        <begin position="8"/>
        <end position="158"/>
    </location>
</feature>
<comment type="caution">
    <text evidence="7">The sequence shown here is derived from an EMBL/GenBank/DDBJ whole genome shotgun (WGS) entry which is preliminary data.</text>
</comment>
<evidence type="ECO:0000256" key="3">
    <source>
        <dbReference type="ARBA" id="ARBA00022801"/>
    </source>
</evidence>
<dbReference type="Proteomes" id="UP000315252">
    <property type="component" value="Unassembled WGS sequence"/>
</dbReference>
<dbReference type="Gene3D" id="3.40.50.2300">
    <property type="match status" value="1"/>
</dbReference>
<proteinExistence type="inferred from homology"/>
<evidence type="ECO:0000259" key="6">
    <source>
        <dbReference type="SMART" id="SM00226"/>
    </source>
</evidence>
<keyword evidence="4" id="KW-0904">Protein phosphatase</keyword>